<dbReference type="AlphaFoldDB" id="C6RE70"/>
<dbReference type="EMBL" id="ACVQ01000013">
    <property type="protein sequence ID" value="EET80246.1"/>
    <property type="molecule type" value="Genomic_DNA"/>
</dbReference>
<organism evidence="1 2">
    <name type="scientific">Campylobacter showae RM3277</name>
    <dbReference type="NCBI Taxonomy" id="553219"/>
    <lineage>
        <taxon>Bacteria</taxon>
        <taxon>Pseudomonadati</taxon>
        <taxon>Campylobacterota</taxon>
        <taxon>Epsilonproteobacteria</taxon>
        <taxon>Campylobacterales</taxon>
        <taxon>Campylobacteraceae</taxon>
        <taxon>Campylobacter</taxon>
    </lineage>
</organism>
<comment type="caution">
    <text evidence="1">The sequence shown here is derived from an EMBL/GenBank/DDBJ whole genome shotgun (WGS) entry which is preliminary data.</text>
</comment>
<evidence type="ECO:0000313" key="2">
    <source>
        <dbReference type="Proteomes" id="UP000003107"/>
    </source>
</evidence>
<reference evidence="1 2" key="1">
    <citation type="submission" date="2009-07" db="EMBL/GenBank/DDBJ databases">
        <authorList>
            <person name="Madupu R."/>
            <person name="Sebastian Y."/>
            <person name="Durkin A.S."/>
            <person name="Torralba M."/>
            <person name="Methe B."/>
            <person name="Sutton G.G."/>
            <person name="Strausberg R.L."/>
            <person name="Nelson K.E."/>
        </authorList>
    </citation>
    <scope>NUCLEOTIDE SEQUENCE [LARGE SCALE GENOMIC DNA]</scope>
    <source>
        <strain evidence="1 2">RM3277</strain>
    </source>
</reference>
<evidence type="ECO:0000313" key="1">
    <source>
        <dbReference type="EMBL" id="EET80246.1"/>
    </source>
</evidence>
<proteinExistence type="predicted"/>
<sequence length="50" mass="5747">MVNQSNSGGTEYKKVCFAQIFRLLRLNALAKTHKTETQKSFSLNLIRRFG</sequence>
<dbReference type="Proteomes" id="UP000003107">
    <property type="component" value="Unassembled WGS sequence"/>
</dbReference>
<accession>C6RE70</accession>
<name>C6RE70_9BACT</name>
<keyword evidence="2" id="KW-1185">Reference proteome</keyword>
<protein>
    <submittedName>
        <fullName evidence="1">Uncharacterized protein</fullName>
    </submittedName>
</protein>
<gene>
    <name evidence="1" type="ORF">CAMSH0001_1961</name>
</gene>